<dbReference type="SUPFAM" id="SSF52172">
    <property type="entry name" value="CheY-like"/>
    <property type="match status" value="1"/>
</dbReference>
<protein>
    <recommendedName>
        <fullName evidence="3">histidine kinase</fullName>
        <ecNumber evidence="3">2.7.13.3</ecNumber>
    </recommendedName>
</protein>
<feature type="domain" description="Histidine kinase" evidence="15">
    <location>
        <begin position="471"/>
        <end position="694"/>
    </location>
</feature>
<evidence type="ECO:0000256" key="3">
    <source>
        <dbReference type="ARBA" id="ARBA00012438"/>
    </source>
</evidence>
<reference evidence="17" key="2">
    <citation type="journal article" date="2021" name="PeerJ">
        <title>Extensive microbial diversity within the chicken gut microbiome revealed by metagenomics and culture.</title>
        <authorList>
            <person name="Gilroy R."/>
            <person name="Ravi A."/>
            <person name="Getino M."/>
            <person name="Pursley I."/>
            <person name="Horton D.L."/>
            <person name="Alikhan N.F."/>
            <person name="Baker D."/>
            <person name="Gharbi K."/>
            <person name="Hall N."/>
            <person name="Watson M."/>
            <person name="Adriaenssens E.M."/>
            <person name="Foster-Nyarko E."/>
            <person name="Jarju S."/>
            <person name="Secka A."/>
            <person name="Antonio M."/>
            <person name="Oren A."/>
            <person name="Chaudhuri R.R."/>
            <person name="La Ragione R."/>
            <person name="Hildebrand F."/>
            <person name="Pallen M.J."/>
        </authorList>
    </citation>
    <scope>NUCLEOTIDE SEQUENCE</scope>
    <source>
        <strain evidence="17">ChiGjej1B1-2707</strain>
    </source>
</reference>
<dbReference type="EC" id="2.7.13.3" evidence="3"/>
<dbReference type="SUPFAM" id="SSF47384">
    <property type="entry name" value="Homodimeric domain of signal transducing histidine kinase"/>
    <property type="match status" value="1"/>
</dbReference>
<organism evidence="17 18">
    <name type="scientific">Candidatus Aveggerthella stercoripullorum</name>
    <dbReference type="NCBI Taxonomy" id="2840688"/>
    <lineage>
        <taxon>Bacteria</taxon>
        <taxon>Bacillati</taxon>
        <taxon>Actinomycetota</taxon>
        <taxon>Coriobacteriia</taxon>
        <taxon>Eggerthellales</taxon>
        <taxon>Eggerthellaceae</taxon>
        <taxon>Eggerthellaceae incertae sedis</taxon>
        <taxon>Candidatus Aveggerthella</taxon>
    </lineage>
</organism>
<evidence type="ECO:0000259" key="15">
    <source>
        <dbReference type="PROSITE" id="PS50109"/>
    </source>
</evidence>
<keyword evidence="7" id="KW-0812">Transmembrane</keyword>
<keyword evidence="12" id="KW-0902">Two-component regulatory system</keyword>
<evidence type="ECO:0000313" key="18">
    <source>
        <dbReference type="Proteomes" id="UP000824261"/>
    </source>
</evidence>
<keyword evidence="13" id="KW-0472">Membrane</keyword>
<feature type="domain" description="Response regulatory" evidence="16">
    <location>
        <begin position="717"/>
        <end position="838"/>
    </location>
</feature>
<keyword evidence="6" id="KW-0808">Transferase</keyword>
<dbReference type="Proteomes" id="UP000824261">
    <property type="component" value="Unassembled WGS sequence"/>
</dbReference>
<dbReference type="PRINTS" id="PR00344">
    <property type="entry name" value="BCTRLSENSOR"/>
</dbReference>
<dbReference type="Gene3D" id="3.30.450.20">
    <property type="entry name" value="PAS domain"/>
    <property type="match status" value="2"/>
</dbReference>
<evidence type="ECO:0000256" key="2">
    <source>
        <dbReference type="ARBA" id="ARBA00004651"/>
    </source>
</evidence>
<proteinExistence type="predicted"/>
<evidence type="ECO:0000256" key="4">
    <source>
        <dbReference type="ARBA" id="ARBA00022475"/>
    </source>
</evidence>
<dbReference type="CDD" id="cd12914">
    <property type="entry name" value="PDC1_DGC_like"/>
    <property type="match status" value="1"/>
</dbReference>
<dbReference type="PROSITE" id="PS50109">
    <property type="entry name" value="HIS_KIN"/>
    <property type="match status" value="1"/>
</dbReference>
<dbReference type="Pfam" id="PF02518">
    <property type="entry name" value="HATPase_c"/>
    <property type="match status" value="1"/>
</dbReference>
<dbReference type="CDD" id="cd18774">
    <property type="entry name" value="PDC2_HK_sensor"/>
    <property type="match status" value="1"/>
</dbReference>
<dbReference type="Gene3D" id="1.10.287.130">
    <property type="match status" value="1"/>
</dbReference>
<evidence type="ECO:0000256" key="12">
    <source>
        <dbReference type="ARBA" id="ARBA00023012"/>
    </source>
</evidence>
<comment type="subcellular location">
    <subcellularLocation>
        <location evidence="2">Cell membrane</location>
        <topology evidence="2">Multi-pass membrane protein</topology>
    </subcellularLocation>
</comment>
<dbReference type="FunFam" id="3.30.565.10:FF:000023">
    <property type="entry name" value="PAS domain-containing sensor histidine kinase"/>
    <property type="match status" value="1"/>
</dbReference>
<evidence type="ECO:0000256" key="13">
    <source>
        <dbReference type="ARBA" id="ARBA00023136"/>
    </source>
</evidence>
<dbReference type="SMART" id="SM00448">
    <property type="entry name" value="REC"/>
    <property type="match status" value="1"/>
</dbReference>
<evidence type="ECO:0000259" key="16">
    <source>
        <dbReference type="PROSITE" id="PS50110"/>
    </source>
</evidence>
<keyword evidence="11" id="KW-1133">Transmembrane helix</keyword>
<dbReference type="GO" id="GO:0005524">
    <property type="term" value="F:ATP binding"/>
    <property type="evidence" value="ECO:0007669"/>
    <property type="project" value="UniProtKB-KW"/>
</dbReference>
<evidence type="ECO:0000256" key="14">
    <source>
        <dbReference type="PROSITE-ProRule" id="PRU00169"/>
    </source>
</evidence>
<dbReference type="Pfam" id="PF00512">
    <property type="entry name" value="HisKA"/>
    <property type="match status" value="1"/>
</dbReference>
<dbReference type="SUPFAM" id="SSF103190">
    <property type="entry name" value="Sensory domain-like"/>
    <property type="match status" value="1"/>
</dbReference>
<dbReference type="SMART" id="SM00388">
    <property type="entry name" value="HisKA"/>
    <property type="match status" value="1"/>
</dbReference>
<dbReference type="SUPFAM" id="SSF55874">
    <property type="entry name" value="ATPase domain of HSP90 chaperone/DNA topoisomerase II/histidine kinase"/>
    <property type="match status" value="1"/>
</dbReference>
<dbReference type="Gene3D" id="3.30.565.10">
    <property type="entry name" value="Histidine kinase-like ATPase, C-terminal domain"/>
    <property type="match status" value="1"/>
</dbReference>
<dbReference type="InterPro" id="IPR029151">
    <property type="entry name" value="Sensor-like_sf"/>
</dbReference>
<dbReference type="CDD" id="cd00082">
    <property type="entry name" value="HisKA"/>
    <property type="match status" value="1"/>
</dbReference>
<keyword evidence="4" id="KW-1003">Cell membrane</keyword>
<dbReference type="GO" id="GO:0005886">
    <property type="term" value="C:plasma membrane"/>
    <property type="evidence" value="ECO:0007669"/>
    <property type="project" value="UniProtKB-SubCell"/>
</dbReference>
<gene>
    <name evidence="17" type="ORF">IAA69_05125</name>
</gene>
<dbReference type="InterPro" id="IPR004358">
    <property type="entry name" value="Sig_transdc_His_kin-like_C"/>
</dbReference>
<dbReference type="GO" id="GO:0009927">
    <property type="term" value="F:histidine phosphotransfer kinase activity"/>
    <property type="evidence" value="ECO:0007669"/>
    <property type="project" value="TreeGrafter"/>
</dbReference>
<dbReference type="InterPro" id="IPR036890">
    <property type="entry name" value="HATPase_C_sf"/>
</dbReference>
<dbReference type="Pfam" id="PF00072">
    <property type="entry name" value="Response_reg"/>
    <property type="match status" value="1"/>
</dbReference>
<dbReference type="PANTHER" id="PTHR43047">
    <property type="entry name" value="TWO-COMPONENT HISTIDINE PROTEIN KINASE"/>
    <property type="match status" value="1"/>
</dbReference>
<evidence type="ECO:0000256" key="9">
    <source>
        <dbReference type="ARBA" id="ARBA00022777"/>
    </source>
</evidence>
<dbReference type="InterPro" id="IPR003661">
    <property type="entry name" value="HisK_dim/P_dom"/>
</dbReference>
<evidence type="ECO:0000256" key="11">
    <source>
        <dbReference type="ARBA" id="ARBA00022989"/>
    </source>
</evidence>
<dbReference type="AlphaFoldDB" id="A0A9D1A014"/>
<dbReference type="GO" id="GO:0000155">
    <property type="term" value="F:phosphorelay sensor kinase activity"/>
    <property type="evidence" value="ECO:0007669"/>
    <property type="project" value="InterPro"/>
</dbReference>
<accession>A0A9D1A014</accession>
<dbReference type="Gene3D" id="3.40.50.2300">
    <property type="match status" value="1"/>
</dbReference>
<evidence type="ECO:0000256" key="1">
    <source>
        <dbReference type="ARBA" id="ARBA00000085"/>
    </source>
</evidence>
<evidence type="ECO:0000256" key="6">
    <source>
        <dbReference type="ARBA" id="ARBA00022679"/>
    </source>
</evidence>
<evidence type="ECO:0000256" key="10">
    <source>
        <dbReference type="ARBA" id="ARBA00022840"/>
    </source>
</evidence>
<dbReference type="InterPro" id="IPR005467">
    <property type="entry name" value="His_kinase_dom"/>
</dbReference>
<evidence type="ECO:0000256" key="7">
    <source>
        <dbReference type="ARBA" id="ARBA00022692"/>
    </source>
</evidence>
<dbReference type="InterPro" id="IPR011006">
    <property type="entry name" value="CheY-like_superfamily"/>
</dbReference>
<dbReference type="InterPro" id="IPR003594">
    <property type="entry name" value="HATPase_dom"/>
</dbReference>
<dbReference type="EMBL" id="DVGB01000060">
    <property type="protein sequence ID" value="HIR01629.1"/>
    <property type="molecule type" value="Genomic_DNA"/>
</dbReference>
<dbReference type="CDD" id="cd17546">
    <property type="entry name" value="REC_hyHK_CKI1_RcsC-like"/>
    <property type="match status" value="1"/>
</dbReference>
<name>A0A9D1A014_9ACTN</name>
<evidence type="ECO:0000313" key="17">
    <source>
        <dbReference type="EMBL" id="HIR01629.1"/>
    </source>
</evidence>
<dbReference type="SMART" id="SM00387">
    <property type="entry name" value="HATPase_c"/>
    <property type="match status" value="1"/>
</dbReference>
<feature type="modified residue" description="4-aspartylphosphate" evidence="14">
    <location>
        <position position="769"/>
    </location>
</feature>
<reference evidence="17" key="1">
    <citation type="submission" date="2020-10" db="EMBL/GenBank/DDBJ databases">
        <authorList>
            <person name="Gilroy R."/>
        </authorList>
    </citation>
    <scope>NUCLEOTIDE SEQUENCE</scope>
    <source>
        <strain evidence="17">ChiGjej1B1-2707</strain>
    </source>
</reference>
<dbReference type="InterPro" id="IPR036097">
    <property type="entry name" value="HisK_dim/P_sf"/>
</dbReference>
<dbReference type="PROSITE" id="PS50110">
    <property type="entry name" value="RESPONSE_REGULATORY"/>
    <property type="match status" value="1"/>
</dbReference>
<keyword evidence="8" id="KW-0547">Nucleotide-binding</keyword>
<keyword evidence="9" id="KW-0418">Kinase</keyword>
<comment type="caution">
    <text evidence="17">The sequence shown here is derived from an EMBL/GenBank/DDBJ whole genome shotgun (WGS) entry which is preliminary data.</text>
</comment>
<sequence>MARTKSTQKLRLSMKLTIALILTFALLLSWSILLVRDKLLSNANEMGTLLAESYAAEEEGRFASYETYLGVGARYVNGEINNEGSVQTIEQWLQSYAVYLTEVLGTKVIDPYAVINGDLIATDPWKGDATYDYSSTDWYQGALNAEGQAYFTDVYQDAITGDKLVTLSMRLNGEGNVLAFNIRLNDLYAFSNEASMPEDSSYYLLDRNGQFVYVNSRMNPDLPEAQAYMAGLVERIEDGSLEDPDAYITDVEGVERGVYYTVMDNGWLSIVTIPLENILQDGWDATILALAAFSLLLVVAVIVVALREHLRNRKIERTAETLRALGDTFYAIHRIDLKEGTYETVKSSEDVRSTLGDHGSYQHLIDTVSEVVEAKTYAVFEDSFSLENICRLADEGASEFGGDYQRRFGDAFKWVSIKVTFSDGLGHDEVIMSFREIDEEKRRQMQQQALLENALNSAKQTAKRKNDFFSKVSHDLRTPLNAIIGLSDLALKEPDNPDKAFRNLERIGQSGRQMLTLVNDVLDMSRIEQGEGSMLDVAPMDLEKCLQDSAALFEAQAQQEDKHIEVDLDVENPCVIGDAFRLGQVFNNLISNAVKYTLPGGTIRILLREVSVGTKLNKYQVTVSDTGIGMSESFLEHIFEPFARETAFSTRRVVGTGLGMPIVKSLVQQMSGEIAVESTPGVGSTFIVTLPLQPAEPEQPADDNPATPELPDLTGMTVLVAEDNEINMEIAREYLDMMGADSIPAWNGREAVDLFASLEMGSVDVILMDMQMPEMDGCEACEAIRALDREDARTVPIIAVTANAFAEDITRTTAAGMNGHISKPIDFGALGETLRDALAGRL</sequence>
<comment type="catalytic activity">
    <reaction evidence="1">
        <text>ATP + protein L-histidine = ADP + protein N-phospho-L-histidine.</text>
        <dbReference type="EC" id="2.7.13.3"/>
    </reaction>
</comment>
<evidence type="ECO:0000256" key="5">
    <source>
        <dbReference type="ARBA" id="ARBA00022553"/>
    </source>
</evidence>
<keyword evidence="10" id="KW-0067">ATP-binding</keyword>
<dbReference type="PANTHER" id="PTHR43047:SF66">
    <property type="entry name" value="HISKA"/>
    <property type="match status" value="1"/>
</dbReference>
<dbReference type="Pfam" id="PF02743">
    <property type="entry name" value="dCache_1"/>
    <property type="match status" value="1"/>
</dbReference>
<keyword evidence="5 14" id="KW-0597">Phosphoprotein</keyword>
<dbReference type="InterPro" id="IPR001789">
    <property type="entry name" value="Sig_transdc_resp-reg_receiver"/>
</dbReference>
<evidence type="ECO:0000256" key="8">
    <source>
        <dbReference type="ARBA" id="ARBA00022741"/>
    </source>
</evidence>
<dbReference type="InterPro" id="IPR033479">
    <property type="entry name" value="dCache_1"/>
</dbReference>